<dbReference type="CDD" id="cd06558">
    <property type="entry name" value="crotonase-like"/>
    <property type="match status" value="1"/>
</dbReference>
<dbReference type="PANTHER" id="PTHR11941:SF171">
    <property type="entry name" value="SD19268P"/>
    <property type="match status" value="1"/>
</dbReference>
<evidence type="ECO:0000313" key="5">
    <source>
        <dbReference type="Proteomes" id="UP000479000"/>
    </source>
</evidence>
<dbReference type="InterPro" id="IPR001753">
    <property type="entry name" value="Enoyl-CoA_hydra/iso"/>
</dbReference>
<keyword evidence="2" id="KW-0456">Lyase</keyword>
<dbReference type="GO" id="GO:0006635">
    <property type="term" value="P:fatty acid beta-oxidation"/>
    <property type="evidence" value="ECO:0007669"/>
    <property type="project" value="TreeGrafter"/>
</dbReference>
<dbReference type="GO" id="GO:0005739">
    <property type="term" value="C:mitochondrion"/>
    <property type="evidence" value="ECO:0007669"/>
    <property type="project" value="TreeGrafter"/>
</dbReference>
<dbReference type="AlphaFoldDB" id="A0A6H5G089"/>
<dbReference type="SUPFAM" id="SSF52096">
    <property type="entry name" value="ClpP/crotonase"/>
    <property type="match status" value="1"/>
</dbReference>
<keyword evidence="5" id="KW-1185">Reference proteome</keyword>
<comment type="similarity">
    <text evidence="1 3">Belongs to the enoyl-CoA hydratase/isomerase family.</text>
</comment>
<dbReference type="Pfam" id="PF00378">
    <property type="entry name" value="ECH_1"/>
    <property type="match status" value="1"/>
</dbReference>
<evidence type="ECO:0000256" key="3">
    <source>
        <dbReference type="RuleBase" id="RU003707"/>
    </source>
</evidence>
<proteinExistence type="inferred from homology"/>
<accession>A0A6H5G089</accession>
<dbReference type="InterPro" id="IPR014748">
    <property type="entry name" value="Enoyl-CoA_hydra_C"/>
</dbReference>
<gene>
    <name evidence="4" type="ORF">NTEN_LOCUS2190</name>
</gene>
<dbReference type="GO" id="GO:0004300">
    <property type="term" value="F:enoyl-CoA hydratase activity"/>
    <property type="evidence" value="ECO:0007669"/>
    <property type="project" value="UniProtKB-ARBA"/>
</dbReference>
<dbReference type="FunFam" id="3.90.226.10:FF:000009">
    <property type="entry name" value="Carnitinyl-CoA dehydratase"/>
    <property type="match status" value="1"/>
</dbReference>
<dbReference type="InterPro" id="IPR029045">
    <property type="entry name" value="ClpP/crotonase-like_dom_sf"/>
</dbReference>
<organism evidence="4 5">
    <name type="scientific">Nesidiocoris tenuis</name>
    <dbReference type="NCBI Taxonomy" id="355587"/>
    <lineage>
        <taxon>Eukaryota</taxon>
        <taxon>Metazoa</taxon>
        <taxon>Ecdysozoa</taxon>
        <taxon>Arthropoda</taxon>
        <taxon>Hexapoda</taxon>
        <taxon>Insecta</taxon>
        <taxon>Pterygota</taxon>
        <taxon>Neoptera</taxon>
        <taxon>Paraneoptera</taxon>
        <taxon>Hemiptera</taxon>
        <taxon>Heteroptera</taxon>
        <taxon>Panheteroptera</taxon>
        <taxon>Cimicomorpha</taxon>
        <taxon>Miridae</taxon>
        <taxon>Dicyphina</taxon>
        <taxon>Nesidiocoris</taxon>
    </lineage>
</organism>
<dbReference type="PROSITE" id="PS00166">
    <property type="entry name" value="ENOYL_COA_HYDRATASE"/>
    <property type="match status" value="1"/>
</dbReference>
<protein>
    <recommendedName>
        <fullName evidence="6">Enoyl-CoA hydratase</fullName>
    </recommendedName>
</protein>
<sequence length="292" mass="31771">MQILQRLLLGRGRSVVRRMSKMSPSQSVLRSDLLSGPDKGILVVNMSRHEGRNSLSKELVECLEDVFDTAKKDESLRTIILKSDVPKVFCAGADLKERMKMSENEVRTFVNRLRNLMMKIEETPVPVIAAINGAALGGGLEMALACDIRVASEMSKIGLVETRLAIIPGAGGTQRLTRIVGLAVAKELIFTSRVLNGKEAAAYGIVNHCVLADADGNDTAYSKALEIAREILPNGPLGVRMAKIAVGKSVEVDIATGLTMEELCYSRVVSSKDRIEGLRAFQEKRTPKYSGE</sequence>
<evidence type="ECO:0008006" key="6">
    <source>
        <dbReference type="Google" id="ProtNLM"/>
    </source>
</evidence>
<dbReference type="InterPro" id="IPR018376">
    <property type="entry name" value="Enoyl-CoA_hyd/isom_CS"/>
</dbReference>
<dbReference type="Proteomes" id="UP000479000">
    <property type="component" value="Unassembled WGS sequence"/>
</dbReference>
<dbReference type="OrthoDB" id="410701at2759"/>
<evidence type="ECO:0000313" key="4">
    <source>
        <dbReference type="EMBL" id="CAA9995399.1"/>
    </source>
</evidence>
<evidence type="ECO:0000256" key="2">
    <source>
        <dbReference type="ARBA" id="ARBA00023239"/>
    </source>
</evidence>
<dbReference type="PANTHER" id="PTHR11941">
    <property type="entry name" value="ENOYL-COA HYDRATASE-RELATED"/>
    <property type="match status" value="1"/>
</dbReference>
<name>A0A6H5G089_9HEMI</name>
<dbReference type="Gene3D" id="3.90.226.10">
    <property type="entry name" value="2-enoyl-CoA Hydratase, Chain A, domain 1"/>
    <property type="match status" value="1"/>
</dbReference>
<dbReference type="EMBL" id="CADCXU010003296">
    <property type="protein sequence ID" value="CAA9995399.1"/>
    <property type="molecule type" value="Genomic_DNA"/>
</dbReference>
<evidence type="ECO:0000256" key="1">
    <source>
        <dbReference type="ARBA" id="ARBA00005254"/>
    </source>
</evidence>
<dbReference type="FunFam" id="1.10.12.10:FF:000001">
    <property type="entry name" value="Probable enoyl-CoA hydratase, mitochondrial"/>
    <property type="match status" value="1"/>
</dbReference>
<dbReference type="Gene3D" id="1.10.12.10">
    <property type="entry name" value="Lyase 2-enoyl-coa Hydratase, Chain A, domain 2"/>
    <property type="match status" value="1"/>
</dbReference>
<reference evidence="4 5" key="1">
    <citation type="submission" date="2020-02" db="EMBL/GenBank/DDBJ databases">
        <authorList>
            <person name="Ferguson B K."/>
        </authorList>
    </citation>
    <scope>NUCLEOTIDE SEQUENCE [LARGE SCALE GENOMIC DNA]</scope>
</reference>